<dbReference type="AlphaFoldDB" id="A0A1G7J121"/>
<keyword evidence="2" id="KW-1185">Reference proteome</keyword>
<name>A0A1G7J121_9FLAO</name>
<dbReference type="EMBL" id="FNBA01000008">
    <property type="protein sequence ID" value="SDF18620.1"/>
    <property type="molecule type" value="Genomic_DNA"/>
</dbReference>
<sequence length="165" mass="19687">MLTIIASLFLLGFLTLLNYFNLEDKNRIDHDILQELKKECDSFTLDVSTIAIKHRSWKKEIMVDMYGNKINPNAVRKDGFFEFKKVNEYKSDLTIPISYKGETIEFLTTLYVDGDWLGIKFYQQKETTFYINKKNIENSYIDFRFLENPKIDYTPVHTADFYKDW</sequence>
<reference evidence="1 2" key="1">
    <citation type="submission" date="2016-10" db="EMBL/GenBank/DDBJ databases">
        <authorList>
            <person name="de Groot N.N."/>
        </authorList>
    </citation>
    <scope>NUCLEOTIDE SEQUENCE [LARGE SCALE GENOMIC DNA]</scope>
    <source>
        <strain evidence="1 2">DSM 16195</strain>
    </source>
</reference>
<protein>
    <submittedName>
        <fullName evidence="1">Uncharacterized protein</fullName>
    </submittedName>
</protein>
<evidence type="ECO:0000313" key="1">
    <source>
        <dbReference type="EMBL" id="SDF18620.1"/>
    </source>
</evidence>
<accession>A0A1G7J121</accession>
<dbReference type="STRING" id="227084.SAMN05421855_10833"/>
<gene>
    <name evidence="1" type="ORF">SAMN05421855_10833</name>
</gene>
<organism evidence="1 2">
    <name type="scientific">Ulvibacter litoralis</name>
    <dbReference type="NCBI Taxonomy" id="227084"/>
    <lineage>
        <taxon>Bacteria</taxon>
        <taxon>Pseudomonadati</taxon>
        <taxon>Bacteroidota</taxon>
        <taxon>Flavobacteriia</taxon>
        <taxon>Flavobacteriales</taxon>
        <taxon>Flavobacteriaceae</taxon>
        <taxon>Ulvibacter</taxon>
    </lineage>
</organism>
<evidence type="ECO:0000313" key="2">
    <source>
        <dbReference type="Proteomes" id="UP000199321"/>
    </source>
</evidence>
<dbReference type="Proteomes" id="UP000199321">
    <property type="component" value="Unassembled WGS sequence"/>
</dbReference>
<proteinExistence type="predicted"/>
<dbReference type="RefSeq" id="WP_139149438.1">
    <property type="nucleotide sequence ID" value="NZ_BMWO01000006.1"/>
</dbReference>